<keyword evidence="1" id="KW-1133">Transmembrane helix</keyword>
<protein>
    <submittedName>
        <fullName evidence="2">YqzK family protein</fullName>
    </submittedName>
</protein>
<comment type="caution">
    <text evidence="2">The sequence shown here is derived from an EMBL/GenBank/DDBJ whole genome shotgun (WGS) entry which is preliminary data.</text>
</comment>
<accession>A0ABT2UMN6</accession>
<dbReference type="EMBL" id="JAOQIO010000095">
    <property type="protein sequence ID" value="MCU6795919.1"/>
    <property type="molecule type" value="Genomic_DNA"/>
</dbReference>
<dbReference type="Proteomes" id="UP001652445">
    <property type="component" value="Unassembled WGS sequence"/>
</dbReference>
<keyword evidence="3" id="KW-1185">Reference proteome</keyword>
<name>A0ABT2UMN6_9BACL</name>
<keyword evidence="1" id="KW-0812">Transmembrane</keyword>
<dbReference type="RefSeq" id="WP_076227791.1">
    <property type="nucleotide sequence ID" value="NZ_JAOQIO010000095.1"/>
</dbReference>
<dbReference type="InterPro" id="IPR025321">
    <property type="entry name" value="DUF4227"/>
</dbReference>
<feature type="transmembrane region" description="Helical" evidence="1">
    <location>
        <begin position="14"/>
        <end position="33"/>
    </location>
</feature>
<keyword evidence="1" id="KW-0472">Membrane</keyword>
<evidence type="ECO:0000313" key="3">
    <source>
        <dbReference type="Proteomes" id="UP001652445"/>
    </source>
</evidence>
<proteinExistence type="predicted"/>
<evidence type="ECO:0000313" key="2">
    <source>
        <dbReference type="EMBL" id="MCU6795919.1"/>
    </source>
</evidence>
<organism evidence="2 3">
    <name type="scientific">Paenibacillus baimaensis</name>
    <dbReference type="NCBI Taxonomy" id="2982185"/>
    <lineage>
        <taxon>Bacteria</taxon>
        <taxon>Bacillati</taxon>
        <taxon>Bacillota</taxon>
        <taxon>Bacilli</taxon>
        <taxon>Bacillales</taxon>
        <taxon>Paenibacillaceae</taxon>
        <taxon>Paenibacillus</taxon>
    </lineage>
</organism>
<evidence type="ECO:0000256" key="1">
    <source>
        <dbReference type="SAM" id="Phobius"/>
    </source>
</evidence>
<dbReference type="Pfam" id="PF14004">
    <property type="entry name" value="DUF4227"/>
    <property type="match status" value="1"/>
</dbReference>
<gene>
    <name evidence="2" type="ORF">OB236_27750</name>
</gene>
<sequence>MIIYVRDWLIRGKYILFFLVLTSILYHMMLFVTEWIKPVEKYKEPVGGSVKVFQNHTKLTDQGPMGERLKLFYWLGE</sequence>
<reference evidence="2 3" key="1">
    <citation type="submission" date="2022-09" db="EMBL/GenBank/DDBJ databases">
        <authorList>
            <person name="Han X.L."/>
            <person name="Wang Q."/>
            <person name="Lu T."/>
        </authorList>
    </citation>
    <scope>NUCLEOTIDE SEQUENCE [LARGE SCALE GENOMIC DNA]</scope>
    <source>
        <strain evidence="2 3">WQ 127069</strain>
    </source>
</reference>